<keyword evidence="9 10" id="KW-0131">Cell cycle</keyword>
<feature type="domain" description="EngB-type G" evidence="11">
    <location>
        <begin position="22"/>
        <end position="196"/>
    </location>
</feature>
<keyword evidence="5 10" id="KW-0547">Nucleotide-binding</keyword>
<evidence type="ECO:0000256" key="10">
    <source>
        <dbReference type="HAMAP-Rule" id="MF_00321"/>
    </source>
</evidence>
<keyword evidence="8 10" id="KW-0717">Septation</keyword>
<evidence type="ECO:0000256" key="4">
    <source>
        <dbReference type="ARBA" id="ARBA00022723"/>
    </source>
</evidence>
<dbReference type="PANTHER" id="PTHR11649">
    <property type="entry name" value="MSS1/TRME-RELATED GTP-BINDING PROTEIN"/>
    <property type="match status" value="1"/>
</dbReference>
<dbReference type="PANTHER" id="PTHR11649:SF13">
    <property type="entry name" value="ENGB-TYPE G DOMAIN-CONTAINING PROTEIN"/>
    <property type="match status" value="1"/>
</dbReference>
<dbReference type="GO" id="GO:0000917">
    <property type="term" value="P:division septum assembly"/>
    <property type="evidence" value="ECO:0007669"/>
    <property type="project" value="UniProtKB-KW"/>
</dbReference>
<evidence type="ECO:0000256" key="8">
    <source>
        <dbReference type="ARBA" id="ARBA00023210"/>
    </source>
</evidence>
<dbReference type="Pfam" id="PF01926">
    <property type="entry name" value="MMR_HSR1"/>
    <property type="match status" value="1"/>
</dbReference>
<dbReference type="Proteomes" id="UP000254792">
    <property type="component" value="Chromosome"/>
</dbReference>
<evidence type="ECO:0000256" key="1">
    <source>
        <dbReference type="ARBA" id="ARBA00001946"/>
    </source>
</evidence>
<sequence length="198" mass="23096">MEIKQAVFIKSAAKKEGWLVDDIPEVCFVGRSNVGKSSFINALTNNNKLAKISSTPGKTRLLNFFSINNNKFRIVDAPGYGFAKVNVNLKIQFAEMMEEYLTERENLKFVCQLVDLRHNPSKDDIEMYRFFKDFNIKVFMIATKLDKVKKNDIAKNEKNIKQLLEFDNEDYFMKFSNKDRKNLQDITRTMSEIFGFNN</sequence>
<comment type="cofactor">
    <cofactor evidence="1">
        <name>Mg(2+)</name>
        <dbReference type="ChEBI" id="CHEBI:18420"/>
    </cofactor>
</comment>
<dbReference type="FunFam" id="3.40.50.300:FF:000098">
    <property type="entry name" value="Probable GTP-binding protein EngB"/>
    <property type="match status" value="1"/>
</dbReference>
<name>A0A345Z3H4_9MOLU</name>
<dbReference type="AlphaFoldDB" id="A0A345Z3H4"/>
<dbReference type="InterPro" id="IPR006073">
    <property type="entry name" value="GTP-bd"/>
</dbReference>
<dbReference type="OrthoDB" id="9804921at2"/>
<dbReference type="Gene3D" id="3.40.50.300">
    <property type="entry name" value="P-loop containing nucleotide triphosphate hydrolases"/>
    <property type="match status" value="1"/>
</dbReference>
<dbReference type="InterPro" id="IPR027417">
    <property type="entry name" value="P-loop_NTPase"/>
</dbReference>
<dbReference type="InterPro" id="IPR019987">
    <property type="entry name" value="GTP-bd_ribosome_bio_YsxC"/>
</dbReference>
<evidence type="ECO:0000256" key="6">
    <source>
        <dbReference type="ARBA" id="ARBA00022842"/>
    </source>
</evidence>
<proteinExistence type="inferred from homology"/>
<comment type="similarity">
    <text evidence="2 10">Belongs to the TRAFAC class TrmE-Era-EngA-EngB-Septin-like GTPase superfamily. EngB GTPase family.</text>
</comment>
<evidence type="ECO:0000256" key="5">
    <source>
        <dbReference type="ARBA" id="ARBA00022741"/>
    </source>
</evidence>
<dbReference type="EMBL" id="CP031376">
    <property type="protein sequence ID" value="AXK51153.1"/>
    <property type="molecule type" value="Genomic_DNA"/>
</dbReference>
<evidence type="ECO:0000313" key="13">
    <source>
        <dbReference type="Proteomes" id="UP000254792"/>
    </source>
</evidence>
<keyword evidence="7 10" id="KW-0342">GTP-binding</keyword>
<protein>
    <recommendedName>
        <fullName evidence="10">Probable GTP-binding protein EngB</fullName>
    </recommendedName>
</protein>
<evidence type="ECO:0000256" key="7">
    <source>
        <dbReference type="ARBA" id="ARBA00023134"/>
    </source>
</evidence>
<dbReference type="HAMAP" id="MF_00321">
    <property type="entry name" value="GTPase_EngB"/>
    <property type="match status" value="1"/>
</dbReference>
<evidence type="ECO:0000259" key="11">
    <source>
        <dbReference type="PROSITE" id="PS51706"/>
    </source>
</evidence>
<accession>A0A345Z3H4</accession>
<gene>
    <name evidence="10 12" type="primary">engB</name>
    <name evidence="12" type="ORF">SALLE_v1c04790</name>
</gene>
<dbReference type="KEGG" id="salx:SALLE_v1c04790"/>
<evidence type="ECO:0000313" key="12">
    <source>
        <dbReference type="EMBL" id="AXK51153.1"/>
    </source>
</evidence>
<reference evidence="12 13" key="1">
    <citation type="submission" date="2018-07" db="EMBL/GenBank/DDBJ databases">
        <title>Complete genome sequence of Spiroplasma alleghenense PLHS-1 (ATCC 51752).</title>
        <authorList>
            <person name="Chou L."/>
            <person name="Lee T.-Y."/>
            <person name="Tsai Y.-M."/>
            <person name="Kuo C.-H."/>
        </authorList>
    </citation>
    <scope>NUCLEOTIDE SEQUENCE [LARGE SCALE GENOMIC DNA]</scope>
    <source>
        <strain evidence="12 13">PLHS-1</strain>
    </source>
</reference>
<evidence type="ECO:0000256" key="3">
    <source>
        <dbReference type="ARBA" id="ARBA00022618"/>
    </source>
</evidence>
<dbReference type="InterPro" id="IPR030393">
    <property type="entry name" value="G_ENGB_dom"/>
</dbReference>
<dbReference type="PROSITE" id="PS51706">
    <property type="entry name" value="G_ENGB"/>
    <property type="match status" value="1"/>
</dbReference>
<evidence type="ECO:0000256" key="2">
    <source>
        <dbReference type="ARBA" id="ARBA00009638"/>
    </source>
</evidence>
<organism evidence="12 13">
    <name type="scientific">Spiroplasma alleghenense</name>
    <dbReference type="NCBI Taxonomy" id="216931"/>
    <lineage>
        <taxon>Bacteria</taxon>
        <taxon>Bacillati</taxon>
        <taxon>Mycoplasmatota</taxon>
        <taxon>Mollicutes</taxon>
        <taxon>Entomoplasmatales</taxon>
        <taxon>Spiroplasmataceae</taxon>
        <taxon>Spiroplasma</taxon>
    </lineage>
</organism>
<keyword evidence="4" id="KW-0479">Metal-binding</keyword>
<keyword evidence="13" id="KW-1185">Reference proteome</keyword>
<dbReference type="InterPro" id="IPR005225">
    <property type="entry name" value="Small_GTP-bd"/>
</dbReference>
<evidence type="ECO:0000256" key="9">
    <source>
        <dbReference type="ARBA" id="ARBA00023306"/>
    </source>
</evidence>
<dbReference type="RefSeq" id="WP_115558063.1">
    <property type="nucleotide sequence ID" value="NZ_CP031376.1"/>
</dbReference>
<dbReference type="NCBIfam" id="TIGR03598">
    <property type="entry name" value="GTPase_YsxC"/>
    <property type="match status" value="1"/>
</dbReference>
<dbReference type="GO" id="GO:0005525">
    <property type="term" value="F:GTP binding"/>
    <property type="evidence" value="ECO:0007669"/>
    <property type="project" value="UniProtKB-UniRule"/>
</dbReference>
<keyword evidence="6" id="KW-0460">Magnesium</keyword>
<comment type="function">
    <text evidence="10">Necessary for normal cell division and for the maintenance of normal septation.</text>
</comment>
<dbReference type="NCBIfam" id="TIGR00231">
    <property type="entry name" value="small_GTP"/>
    <property type="match status" value="1"/>
</dbReference>
<dbReference type="GO" id="GO:0046872">
    <property type="term" value="F:metal ion binding"/>
    <property type="evidence" value="ECO:0007669"/>
    <property type="project" value="UniProtKB-KW"/>
</dbReference>
<keyword evidence="3 10" id="KW-0132">Cell division</keyword>
<dbReference type="CDD" id="cd01876">
    <property type="entry name" value="YihA_EngB"/>
    <property type="match status" value="1"/>
</dbReference>
<dbReference type="SUPFAM" id="SSF52540">
    <property type="entry name" value="P-loop containing nucleoside triphosphate hydrolases"/>
    <property type="match status" value="1"/>
</dbReference>
<dbReference type="GO" id="GO:0005829">
    <property type="term" value="C:cytosol"/>
    <property type="evidence" value="ECO:0007669"/>
    <property type="project" value="TreeGrafter"/>
</dbReference>